<dbReference type="RefSeq" id="WP_189041570.1">
    <property type="nucleotide sequence ID" value="NZ_BMJQ01000001.1"/>
</dbReference>
<feature type="region of interest" description="Disordered" evidence="1">
    <location>
        <begin position="42"/>
        <end position="63"/>
    </location>
</feature>
<name>A0A8J2YPH1_9PROT</name>
<keyword evidence="3" id="KW-1185">Reference proteome</keyword>
<protein>
    <submittedName>
        <fullName evidence="2">Uncharacterized protein</fullName>
    </submittedName>
</protein>
<proteinExistence type="predicted"/>
<evidence type="ECO:0000313" key="3">
    <source>
        <dbReference type="Proteomes" id="UP000646365"/>
    </source>
</evidence>
<dbReference type="Proteomes" id="UP000646365">
    <property type="component" value="Unassembled WGS sequence"/>
</dbReference>
<gene>
    <name evidence="2" type="ORF">GCM10011611_02340</name>
</gene>
<organism evidence="2 3">
    <name type="scientific">Aliidongia dinghuensis</name>
    <dbReference type="NCBI Taxonomy" id="1867774"/>
    <lineage>
        <taxon>Bacteria</taxon>
        <taxon>Pseudomonadati</taxon>
        <taxon>Pseudomonadota</taxon>
        <taxon>Alphaproteobacteria</taxon>
        <taxon>Rhodospirillales</taxon>
        <taxon>Dongiaceae</taxon>
        <taxon>Aliidongia</taxon>
    </lineage>
</organism>
<dbReference type="EMBL" id="BMJQ01000001">
    <property type="protein sequence ID" value="GGF00255.1"/>
    <property type="molecule type" value="Genomic_DNA"/>
</dbReference>
<reference evidence="2" key="1">
    <citation type="journal article" date="2014" name="Int. J. Syst. Evol. Microbiol.">
        <title>Complete genome sequence of Corynebacterium casei LMG S-19264T (=DSM 44701T), isolated from a smear-ripened cheese.</title>
        <authorList>
            <consortium name="US DOE Joint Genome Institute (JGI-PGF)"/>
            <person name="Walter F."/>
            <person name="Albersmeier A."/>
            <person name="Kalinowski J."/>
            <person name="Ruckert C."/>
        </authorList>
    </citation>
    <scope>NUCLEOTIDE SEQUENCE</scope>
    <source>
        <strain evidence="2">CGMCC 1.15725</strain>
    </source>
</reference>
<dbReference type="AlphaFoldDB" id="A0A8J2YPH1"/>
<comment type="caution">
    <text evidence="2">The sequence shown here is derived from an EMBL/GenBank/DDBJ whole genome shotgun (WGS) entry which is preliminary data.</text>
</comment>
<accession>A0A8J2YPH1</accession>
<evidence type="ECO:0000256" key="1">
    <source>
        <dbReference type="SAM" id="MobiDB-lite"/>
    </source>
</evidence>
<evidence type="ECO:0000313" key="2">
    <source>
        <dbReference type="EMBL" id="GGF00255.1"/>
    </source>
</evidence>
<reference evidence="2" key="2">
    <citation type="submission" date="2020-09" db="EMBL/GenBank/DDBJ databases">
        <authorList>
            <person name="Sun Q."/>
            <person name="Zhou Y."/>
        </authorList>
    </citation>
    <scope>NUCLEOTIDE SEQUENCE</scope>
    <source>
        <strain evidence="2">CGMCC 1.15725</strain>
    </source>
</reference>
<sequence length="63" mass="7180">MRSGSTKKRRDLEREARLIEAGREAIRQGRYVADRDLDAWLDGPDRDPDLEIPLATPPKSDTC</sequence>